<proteinExistence type="predicted"/>
<feature type="region of interest" description="Disordered" evidence="5">
    <location>
        <begin position="47"/>
        <end position="83"/>
    </location>
</feature>
<dbReference type="Gramene" id="Zm00001eb068420_T001">
    <property type="protein sequence ID" value="Zm00001eb068420_P001"/>
    <property type="gene ID" value="Zm00001eb068420"/>
</dbReference>
<feature type="compositionally biased region" description="Basic and acidic residues" evidence="5">
    <location>
        <begin position="249"/>
        <end position="272"/>
    </location>
</feature>
<dbReference type="GO" id="GO:0000139">
    <property type="term" value="C:Golgi membrane"/>
    <property type="evidence" value="ECO:0007669"/>
    <property type="project" value="UniProtKB-SubCell"/>
</dbReference>
<evidence type="ECO:0000256" key="3">
    <source>
        <dbReference type="ARBA" id="ARBA00022989"/>
    </source>
</evidence>
<keyword evidence="3" id="KW-1133">Transmembrane helix</keyword>
<protein>
    <submittedName>
        <fullName evidence="6">Uncharacterized protein</fullName>
    </submittedName>
</protein>
<dbReference type="Pfam" id="PF21729">
    <property type="entry name" value="IRX15_IRX15L_GXM"/>
    <property type="match status" value="1"/>
</dbReference>
<feature type="compositionally biased region" description="Low complexity" evidence="5">
    <location>
        <begin position="47"/>
        <end position="67"/>
    </location>
</feature>
<organism evidence="6 7">
    <name type="scientific">Zea mays</name>
    <name type="common">Maize</name>
    <dbReference type="NCBI Taxonomy" id="4577"/>
    <lineage>
        <taxon>Eukaryota</taxon>
        <taxon>Viridiplantae</taxon>
        <taxon>Streptophyta</taxon>
        <taxon>Embryophyta</taxon>
        <taxon>Tracheophyta</taxon>
        <taxon>Spermatophyta</taxon>
        <taxon>Magnoliopsida</taxon>
        <taxon>Liliopsida</taxon>
        <taxon>Poales</taxon>
        <taxon>Poaceae</taxon>
        <taxon>PACMAD clade</taxon>
        <taxon>Panicoideae</taxon>
        <taxon>Andropogonodae</taxon>
        <taxon>Andropogoneae</taxon>
        <taxon>Tripsacinae</taxon>
        <taxon>Zea</taxon>
    </lineage>
</organism>
<keyword evidence="4" id="KW-0472">Membrane</keyword>
<dbReference type="GO" id="GO:0045492">
    <property type="term" value="P:xylan biosynthetic process"/>
    <property type="evidence" value="ECO:0007669"/>
    <property type="project" value="InterPro"/>
</dbReference>
<keyword evidence="2" id="KW-0812">Transmembrane</keyword>
<dbReference type="AlphaFoldDB" id="A0A804M9C4"/>
<reference evidence="7" key="1">
    <citation type="submission" date="2015-12" db="EMBL/GenBank/DDBJ databases">
        <title>Update maize B73 reference genome by single molecule sequencing technologies.</title>
        <authorList>
            <consortium name="Maize Genome Sequencing Project"/>
            <person name="Ware D."/>
        </authorList>
    </citation>
    <scope>NUCLEOTIDE SEQUENCE [LARGE SCALE GENOMIC DNA]</scope>
    <source>
        <strain evidence="7">cv. B73</strain>
    </source>
</reference>
<dbReference type="InterPro" id="IPR006514">
    <property type="entry name" value="IRX15/GXM/AGM"/>
</dbReference>
<evidence type="ECO:0000256" key="2">
    <source>
        <dbReference type="ARBA" id="ARBA00022692"/>
    </source>
</evidence>
<reference evidence="6" key="2">
    <citation type="submission" date="2019-07" db="EMBL/GenBank/DDBJ databases">
        <authorList>
            <person name="Seetharam A."/>
            <person name="Woodhouse M."/>
            <person name="Cannon E."/>
        </authorList>
    </citation>
    <scope>NUCLEOTIDE SEQUENCE [LARGE SCALE GENOMIC DNA]</scope>
    <source>
        <strain evidence="6">cv. B73</strain>
    </source>
</reference>
<name>A0A804M9C4_MAIZE</name>
<sequence>MKSMGSRDKLAAASSPRRVLLVVFAFCFAFATFLTFLYTTSHFTTAPGSGSGSIAASTTTTTTTTSGSAGGGGGQGQAGPESVSKRLPVPVFEALVHFASISNATHRMSDTDIRAMSSVLRARAPCNLLVFGLGAESPLWLGAEPRIGIAAPNSSPPIHGGKPCTASEVSLVHLSVAAARRREELATEVEEESDNATPRLLSVLVPSSTRQLPSRDRVHDDDLSSPRLPPDPSSPARSVDSLVAESSSDSEKKIKSTESAREAADRRREHTAGEAGSMKSMGIVN</sequence>
<feature type="region of interest" description="Disordered" evidence="5">
    <location>
        <begin position="185"/>
        <end position="285"/>
    </location>
</feature>
<dbReference type="EnsemblPlants" id="Zm00001eb068420_T001">
    <property type="protein sequence ID" value="Zm00001eb068420_P001"/>
    <property type="gene ID" value="Zm00001eb068420"/>
</dbReference>
<dbReference type="InParanoid" id="A0A804M9C4"/>
<evidence type="ECO:0000256" key="5">
    <source>
        <dbReference type="SAM" id="MobiDB-lite"/>
    </source>
</evidence>
<feature type="compositionally biased region" description="Basic and acidic residues" evidence="5">
    <location>
        <begin position="213"/>
        <end position="224"/>
    </location>
</feature>
<evidence type="ECO:0000313" key="6">
    <source>
        <dbReference type="EnsemblPlants" id="Zm00001eb068420_P001"/>
    </source>
</evidence>
<evidence type="ECO:0000256" key="1">
    <source>
        <dbReference type="ARBA" id="ARBA00004194"/>
    </source>
</evidence>
<dbReference type="PANTHER" id="PTHR31444">
    <property type="entry name" value="OS11G0490100 PROTEIN"/>
    <property type="match status" value="1"/>
</dbReference>
<dbReference type="Proteomes" id="UP000007305">
    <property type="component" value="Chromosome 2"/>
</dbReference>
<comment type="subcellular location">
    <subcellularLocation>
        <location evidence="1">Golgi apparatus membrane</location>
        <topology evidence="1">Single-pass membrane protein</topology>
    </subcellularLocation>
</comment>
<keyword evidence="7" id="KW-1185">Reference proteome</keyword>
<evidence type="ECO:0000256" key="4">
    <source>
        <dbReference type="ARBA" id="ARBA00023136"/>
    </source>
</evidence>
<reference evidence="6" key="3">
    <citation type="submission" date="2021-05" db="UniProtKB">
        <authorList>
            <consortium name="EnsemblPlants"/>
        </authorList>
    </citation>
    <scope>IDENTIFICATION</scope>
    <source>
        <strain evidence="6">cv. B73</strain>
    </source>
</reference>
<feature type="compositionally biased region" description="Gly residues" evidence="5">
    <location>
        <begin position="68"/>
        <end position="77"/>
    </location>
</feature>
<accession>A0A804M9C4</accession>
<evidence type="ECO:0000313" key="7">
    <source>
        <dbReference type="Proteomes" id="UP000007305"/>
    </source>
</evidence>